<dbReference type="InterPro" id="IPR000043">
    <property type="entry name" value="Adenosylhomocysteinase-like"/>
</dbReference>
<reference evidence="2" key="2">
    <citation type="submission" date="2022-01" db="EMBL/GenBank/DDBJ databases">
        <authorList>
            <person name="Yamashiro T."/>
            <person name="Shiraishi A."/>
            <person name="Satake H."/>
            <person name="Nakayama K."/>
        </authorList>
    </citation>
    <scope>NUCLEOTIDE SEQUENCE</scope>
</reference>
<dbReference type="SUPFAM" id="SSF52283">
    <property type="entry name" value="Formate/glycerate dehydrogenase catalytic domain-like"/>
    <property type="match status" value="1"/>
</dbReference>
<dbReference type="GO" id="GO:0016787">
    <property type="term" value="F:hydrolase activity"/>
    <property type="evidence" value="ECO:0007669"/>
    <property type="project" value="UniProtKB-KW"/>
</dbReference>
<feature type="signal peptide" evidence="1">
    <location>
        <begin position="1"/>
        <end position="27"/>
    </location>
</feature>
<evidence type="ECO:0000256" key="1">
    <source>
        <dbReference type="SAM" id="SignalP"/>
    </source>
</evidence>
<sequence length="387" mass="44469">MEQPRSWSSSLFKGLSSSLFCLKVAVLMDWNTMPQASDASLIRFQSGSRKHLAVIIGKSVVLVDIENPQGRKHALKMDQIQEKQLKYIFQWRKKLLESHWAIWGARTQRNRGVVKYHEKMLREFSKKEKMTIGEYWWCTKRALDWGPSGGPHLIIDDGGDATLLIHKGVKAEEEFAKTRKCQYQLKRKPEFICMTLSMKVFLFKKQTKILDSEDSEEEKARSLSRRLILRRRLIGYGGKVCGEGECKSQDYTAAQSYYLQPASLWPASENPHHQVTLLTGRQEVAFSEGAHVNSVENTQDPHEFQTTGTNLKIIVFHRFDPAQLDCTAESVAHGHGEYGHAPNVQQSRNRPETWNICMPFLKVFSETHMNLLSAQRRLLFSTGKEKE</sequence>
<keyword evidence="2" id="KW-0378">Hydrolase</keyword>
<evidence type="ECO:0000313" key="3">
    <source>
        <dbReference type="Proteomes" id="UP001151760"/>
    </source>
</evidence>
<evidence type="ECO:0000313" key="2">
    <source>
        <dbReference type="EMBL" id="GJS99897.1"/>
    </source>
</evidence>
<comment type="caution">
    <text evidence="2">The sequence shown here is derived from an EMBL/GenBank/DDBJ whole genome shotgun (WGS) entry which is preliminary data.</text>
</comment>
<name>A0ABQ5AFE9_9ASTR</name>
<organism evidence="2 3">
    <name type="scientific">Tanacetum coccineum</name>
    <dbReference type="NCBI Taxonomy" id="301880"/>
    <lineage>
        <taxon>Eukaryota</taxon>
        <taxon>Viridiplantae</taxon>
        <taxon>Streptophyta</taxon>
        <taxon>Embryophyta</taxon>
        <taxon>Tracheophyta</taxon>
        <taxon>Spermatophyta</taxon>
        <taxon>Magnoliopsida</taxon>
        <taxon>eudicotyledons</taxon>
        <taxon>Gunneridae</taxon>
        <taxon>Pentapetalae</taxon>
        <taxon>asterids</taxon>
        <taxon>campanulids</taxon>
        <taxon>Asterales</taxon>
        <taxon>Asteraceae</taxon>
        <taxon>Asteroideae</taxon>
        <taxon>Anthemideae</taxon>
        <taxon>Anthemidinae</taxon>
        <taxon>Tanacetum</taxon>
    </lineage>
</organism>
<proteinExistence type="predicted"/>
<dbReference type="Gene3D" id="3.40.50.1480">
    <property type="entry name" value="Adenosylhomocysteinase-like"/>
    <property type="match status" value="1"/>
</dbReference>
<feature type="chain" id="PRO_5045676305" evidence="1">
    <location>
        <begin position="28"/>
        <end position="387"/>
    </location>
</feature>
<reference evidence="2" key="1">
    <citation type="journal article" date="2022" name="Int. J. Mol. Sci.">
        <title>Draft Genome of Tanacetum Coccineum: Genomic Comparison of Closely Related Tanacetum-Family Plants.</title>
        <authorList>
            <person name="Yamashiro T."/>
            <person name="Shiraishi A."/>
            <person name="Nakayama K."/>
            <person name="Satake H."/>
        </authorList>
    </citation>
    <scope>NUCLEOTIDE SEQUENCE</scope>
</reference>
<accession>A0ABQ5AFE9</accession>
<keyword evidence="1" id="KW-0732">Signal</keyword>
<dbReference type="Proteomes" id="UP001151760">
    <property type="component" value="Unassembled WGS sequence"/>
</dbReference>
<keyword evidence="3" id="KW-1185">Reference proteome</keyword>
<dbReference type="EMBL" id="BQNB010012154">
    <property type="protein sequence ID" value="GJS99897.1"/>
    <property type="molecule type" value="Genomic_DNA"/>
</dbReference>
<dbReference type="InterPro" id="IPR042172">
    <property type="entry name" value="Adenosylhomocyst_ase-like_sf"/>
</dbReference>
<gene>
    <name evidence="2" type="ORF">Tco_0821067</name>
</gene>
<dbReference type="Pfam" id="PF05221">
    <property type="entry name" value="AdoHcyase"/>
    <property type="match status" value="1"/>
</dbReference>
<protein>
    <submittedName>
        <fullName evidence="2">S-adenosyl-L-homocysteine hydrolase</fullName>
    </submittedName>
</protein>